<dbReference type="EMBL" id="MFAQ01000015">
    <property type="protein sequence ID" value="OGD83479.1"/>
    <property type="molecule type" value="Genomic_DNA"/>
</dbReference>
<dbReference type="AlphaFoldDB" id="A0A1F5FV42"/>
<name>A0A1F5FV42_9BACT</name>
<keyword evidence="1" id="KW-1133">Transmembrane helix</keyword>
<keyword evidence="1" id="KW-0812">Transmembrane</keyword>
<dbReference type="Proteomes" id="UP000179237">
    <property type="component" value="Unassembled WGS sequence"/>
</dbReference>
<sequence>MTIEFTNATPAKQSSLISNLLLGLSFVFLFAPITLIVLGYYTSLPTGTLVSPIPQGVLSTVPTPSPKQDVVIANQATEISSASATTQTNSQEKTVTIVANTAELTVTDPAVLESSQIYLTNKEGDKSLYSIKSKSVGQFVVVSNSVSNQDRLVDYHIVNP</sequence>
<protein>
    <submittedName>
        <fullName evidence="2">Uncharacterized protein</fullName>
    </submittedName>
</protein>
<comment type="caution">
    <text evidence="2">The sequence shown here is derived from an EMBL/GenBank/DDBJ whole genome shotgun (WGS) entry which is preliminary data.</text>
</comment>
<feature type="transmembrane region" description="Helical" evidence="1">
    <location>
        <begin position="20"/>
        <end position="41"/>
    </location>
</feature>
<proteinExistence type="predicted"/>
<evidence type="ECO:0000313" key="3">
    <source>
        <dbReference type="Proteomes" id="UP000179237"/>
    </source>
</evidence>
<evidence type="ECO:0000313" key="2">
    <source>
        <dbReference type="EMBL" id="OGD83479.1"/>
    </source>
</evidence>
<keyword evidence="1" id="KW-0472">Membrane</keyword>
<accession>A0A1F5FV42</accession>
<organism evidence="2 3">
    <name type="scientific">Candidatus Collierbacteria bacterium RIFOXYD1_FULL_40_9</name>
    <dbReference type="NCBI Taxonomy" id="1817731"/>
    <lineage>
        <taxon>Bacteria</taxon>
        <taxon>Candidatus Collieribacteriota</taxon>
    </lineage>
</organism>
<reference evidence="2 3" key="1">
    <citation type="journal article" date="2016" name="Nat. Commun.">
        <title>Thousands of microbial genomes shed light on interconnected biogeochemical processes in an aquifer system.</title>
        <authorList>
            <person name="Anantharaman K."/>
            <person name="Brown C.T."/>
            <person name="Hug L.A."/>
            <person name="Sharon I."/>
            <person name="Castelle C.J."/>
            <person name="Probst A.J."/>
            <person name="Thomas B.C."/>
            <person name="Singh A."/>
            <person name="Wilkins M.J."/>
            <person name="Karaoz U."/>
            <person name="Brodie E.L."/>
            <person name="Williams K.H."/>
            <person name="Hubbard S.S."/>
            <person name="Banfield J.F."/>
        </authorList>
    </citation>
    <scope>NUCLEOTIDE SEQUENCE [LARGE SCALE GENOMIC DNA]</scope>
</reference>
<gene>
    <name evidence="2" type="ORF">A2572_00225</name>
</gene>
<evidence type="ECO:0000256" key="1">
    <source>
        <dbReference type="SAM" id="Phobius"/>
    </source>
</evidence>